<gene>
    <name evidence="2" type="ORF">MBAV_000018</name>
    <name evidence="1" type="ORF">MBAV_004050</name>
</gene>
<evidence type="ECO:0000313" key="1">
    <source>
        <dbReference type="EMBL" id="KJU83759.1"/>
    </source>
</evidence>
<organism evidence="1 3">
    <name type="scientific">Candidatus Magnetobacterium bavaricum</name>
    <dbReference type="NCBI Taxonomy" id="29290"/>
    <lineage>
        <taxon>Bacteria</taxon>
        <taxon>Pseudomonadati</taxon>
        <taxon>Nitrospirota</taxon>
        <taxon>Thermodesulfovibrionia</taxon>
        <taxon>Thermodesulfovibrionales</taxon>
        <taxon>Candidatus Magnetobacteriaceae</taxon>
        <taxon>Candidatus Magnetobacterium</taxon>
    </lineage>
</organism>
<dbReference type="EMBL" id="LACI01001737">
    <property type="protein sequence ID" value="KJU83759.1"/>
    <property type="molecule type" value="Genomic_DNA"/>
</dbReference>
<dbReference type="AlphaFoldDB" id="A0A0F3GP70"/>
<sequence>MLAYILVHEFNKRTAHLKMTTEYMIDVLDKIQTIEISLAGKTIKRIPTPQEDANIILNALGVKLPTNI</sequence>
<dbReference type="Proteomes" id="UP000033423">
    <property type="component" value="Unassembled WGS sequence"/>
</dbReference>
<protein>
    <submittedName>
        <fullName evidence="1">Uncharacterized protein</fullName>
    </submittedName>
</protein>
<comment type="caution">
    <text evidence="1">The sequence shown here is derived from an EMBL/GenBank/DDBJ whole genome shotgun (WGS) entry which is preliminary data.</text>
</comment>
<dbReference type="EMBL" id="LACI01000006">
    <property type="protein sequence ID" value="KJU87789.1"/>
    <property type="molecule type" value="Genomic_DNA"/>
</dbReference>
<evidence type="ECO:0000313" key="2">
    <source>
        <dbReference type="EMBL" id="KJU87789.1"/>
    </source>
</evidence>
<reference evidence="1 3" key="1">
    <citation type="submission" date="2015-02" db="EMBL/GenBank/DDBJ databases">
        <title>Single-cell genomics of uncultivated deep-branching MTB reveals a conserved set of magnetosome genes.</title>
        <authorList>
            <person name="Kolinko S."/>
            <person name="Richter M."/>
            <person name="Glockner F.O."/>
            <person name="Brachmann A."/>
            <person name="Schuler D."/>
        </authorList>
    </citation>
    <scope>NUCLEOTIDE SEQUENCE [LARGE SCALE GENOMIC DNA]</scope>
    <source>
        <strain evidence="1">TM-1</strain>
    </source>
</reference>
<proteinExistence type="predicted"/>
<keyword evidence="3" id="KW-1185">Reference proteome</keyword>
<name>A0A0F3GP70_9BACT</name>
<evidence type="ECO:0000313" key="3">
    <source>
        <dbReference type="Proteomes" id="UP000033423"/>
    </source>
</evidence>
<accession>A0A0F3GP70</accession>